<evidence type="ECO:0000313" key="1">
    <source>
        <dbReference type="EMBL" id="RXN27235.1"/>
    </source>
</evidence>
<proteinExistence type="predicted"/>
<sequence>MKGQYDVVLRASEKEVGLLIATWRRSRGVTALKENFLKLTSHTLASMFKEDVMMCGSFTTDSRQTVRVMQEIFMMQLSSKEVDEVTLLSPVCGAPVMV</sequence>
<name>A0A498NCL8_LABRO</name>
<comment type="caution">
    <text evidence="1">The sequence shown here is derived from an EMBL/GenBank/DDBJ whole genome shotgun (WGS) entry which is preliminary data.</text>
</comment>
<organism evidence="1 2">
    <name type="scientific">Labeo rohita</name>
    <name type="common">Indian major carp</name>
    <name type="synonym">Cyprinus rohita</name>
    <dbReference type="NCBI Taxonomy" id="84645"/>
    <lineage>
        <taxon>Eukaryota</taxon>
        <taxon>Metazoa</taxon>
        <taxon>Chordata</taxon>
        <taxon>Craniata</taxon>
        <taxon>Vertebrata</taxon>
        <taxon>Euteleostomi</taxon>
        <taxon>Actinopterygii</taxon>
        <taxon>Neopterygii</taxon>
        <taxon>Teleostei</taxon>
        <taxon>Ostariophysi</taxon>
        <taxon>Cypriniformes</taxon>
        <taxon>Cyprinidae</taxon>
        <taxon>Labeoninae</taxon>
        <taxon>Labeonini</taxon>
        <taxon>Labeo</taxon>
    </lineage>
</organism>
<dbReference type="EMBL" id="QBIY01012047">
    <property type="protein sequence ID" value="RXN27235.1"/>
    <property type="molecule type" value="Genomic_DNA"/>
</dbReference>
<accession>A0A498NCL8</accession>
<keyword evidence="2" id="KW-1185">Reference proteome</keyword>
<gene>
    <name evidence="1" type="ORF">ROHU_020226</name>
</gene>
<dbReference type="AlphaFoldDB" id="A0A498NCL8"/>
<reference evidence="1 2" key="1">
    <citation type="submission" date="2018-03" db="EMBL/GenBank/DDBJ databases">
        <title>Draft genome sequence of Rohu Carp (Labeo rohita).</title>
        <authorList>
            <person name="Das P."/>
            <person name="Kushwaha B."/>
            <person name="Joshi C.G."/>
            <person name="Kumar D."/>
            <person name="Nagpure N.S."/>
            <person name="Sahoo L."/>
            <person name="Das S.P."/>
            <person name="Bit A."/>
            <person name="Patnaik S."/>
            <person name="Meher P.K."/>
            <person name="Jayasankar P."/>
            <person name="Koringa P.G."/>
            <person name="Patel N.V."/>
            <person name="Hinsu A.T."/>
            <person name="Kumar R."/>
            <person name="Pandey M."/>
            <person name="Agarwal S."/>
            <person name="Srivastava S."/>
            <person name="Singh M."/>
            <person name="Iquebal M.A."/>
            <person name="Jaiswal S."/>
            <person name="Angadi U.B."/>
            <person name="Kumar N."/>
            <person name="Raza M."/>
            <person name="Shah T.M."/>
            <person name="Rai A."/>
            <person name="Jena J.K."/>
        </authorList>
    </citation>
    <scope>NUCLEOTIDE SEQUENCE [LARGE SCALE GENOMIC DNA]</scope>
    <source>
        <strain evidence="1">DASCIFA01</strain>
        <tissue evidence="1">Testis</tissue>
    </source>
</reference>
<protein>
    <submittedName>
        <fullName evidence="1">Uncharacterized protein</fullName>
    </submittedName>
</protein>
<evidence type="ECO:0000313" key="2">
    <source>
        <dbReference type="Proteomes" id="UP000290572"/>
    </source>
</evidence>
<dbReference type="Proteomes" id="UP000290572">
    <property type="component" value="Unassembled WGS sequence"/>
</dbReference>